<keyword evidence="2" id="KW-1185">Reference proteome</keyword>
<comment type="caution">
    <text evidence="1">The sequence shown here is derived from an EMBL/GenBank/DDBJ whole genome shotgun (WGS) entry which is preliminary data.</text>
</comment>
<protein>
    <submittedName>
        <fullName evidence="1">Uncharacterized protein</fullName>
    </submittedName>
</protein>
<dbReference type="Proteomes" id="UP000276133">
    <property type="component" value="Unassembled WGS sequence"/>
</dbReference>
<proteinExistence type="predicted"/>
<reference evidence="1 2" key="1">
    <citation type="journal article" date="2018" name="Sci. Rep.">
        <title>Genomic signatures of local adaptation to the degree of environmental predictability in rotifers.</title>
        <authorList>
            <person name="Franch-Gras L."/>
            <person name="Hahn C."/>
            <person name="Garcia-Roger E.M."/>
            <person name="Carmona M.J."/>
            <person name="Serra M."/>
            <person name="Gomez A."/>
        </authorList>
    </citation>
    <scope>NUCLEOTIDE SEQUENCE [LARGE SCALE GENOMIC DNA]</scope>
    <source>
        <strain evidence="1">HYR1</strain>
    </source>
</reference>
<evidence type="ECO:0000313" key="2">
    <source>
        <dbReference type="Proteomes" id="UP000276133"/>
    </source>
</evidence>
<sequence>MILCVATQRYLAQKKSLNLRRLIILELNISLGQKLVRYLKMVNAYGPFLNENFYKNFAET</sequence>
<evidence type="ECO:0000313" key="1">
    <source>
        <dbReference type="EMBL" id="RNA26067.1"/>
    </source>
</evidence>
<organism evidence="1 2">
    <name type="scientific">Brachionus plicatilis</name>
    <name type="common">Marine rotifer</name>
    <name type="synonym">Brachionus muelleri</name>
    <dbReference type="NCBI Taxonomy" id="10195"/>
    <lineage>
        <taxon>Eukaryota</taxon>
        <taxon>Metazoa</taxon>
        <taxon>Spiralia</taxon>
        <taxon>Gnathifera</taxon>
        <taxon>Rotifera</taxon>
        <taxon>Eurotatoria</taxon>
        <taxon>Monogononta</taxon>
        <taxon>Pseudotrocha</taxon>
        <taxon>Ploima</taxon>
        <taxon>Brachionidae</taxon>
        <taxon>Brachionus</taxon>
    </lineage>
</organism>
<gene>
    <name evidence="1" type="ORF">BpHYR1_030332</name>
</gene>
<accession>A0A3M7RRV6</accession>
<dbReference type="AlphaFoldDB" id="A0A3M7RRV6"/>
<dbReference type="EMBL" id="REGN01002809">
    <property type="protein sequence ID" value="RNA26067.1"/>
    <property type="molecule type" value="Genomic_DNA"/>
</dbReference>
<name>A0A3M7RRV6_BRAPC</name>